<name>A0A0W8E2W4_9ZZZZ</name>
<feature type="transmembrane region" description="Helical" evidence="6">
    <location>
        <begin position="62"/>
        <end position="79"/>
    </location>
</feature>
<dbReference type="PANTHER" id="PTHR30028">
    <property type="entry name" value="UPF0014 INNER MEMBRANE PROTEIN YBBM-RELATED"/>
    <property type="match status" value="1"/>
</dbReference>
<accession>A0A0W8E2W4</accession>
<evidence type="ECO:0000256" key="5">
    <source>
        <dbReference type="ARBA" id="ARBA00023136"/>
    </source>
</evidence>
<feature type="transmembrane region" description="Helical" evidence="6">
    <location>
        <begin position="99"/>
        <end position="118"/>
    </location>
</feature>
<evidence type="ECO:0000256" key="6">
    <source>
        <dbReference type="SAM" id="Phobius"/>
    </source>
</evidence>
<feature type="transmembrane region" description="Helical" evidence="6">
    <location>
        <begin position="191"/>
        <end position="213"/>
    </location>
</feature>
<dbReference type="AlphaFoldDB" id="A0A0W8E2W4"/>
<feature type="transmembrane region" description="Helical" evidence="6">
    <location>
        <begin position="225"/>
        <end position="247"/>
    </location>
</feature>
<feature type="transmembrane region" description="Helical" evidence="6">
    <location>
        <begin position="12"/>
        <end position="30"/>
    </location>
</feature>
<feature type="transmembrane region" description="Helical" evidence="6">
    <location>
        <begin position="124"/>
        <end position="148"/>
    </location>
</feature>
<evidence type="ECO:0000256" key="4">
    <source>
        <dbReference type="ARBA" id="ARBA00022989"/>
    </source>
</evidence>
<dbReference type="GO" id="GO:0005886">
    <property type="term" value="C:plasma membrane"/>
    <property type="evidence" value="ECO:0007669"/>
    <property type="project" value="TreeGrafter"/>
</dbReference>
<dbReference type="InterPro" id="IPR005226">
    <property type="entry name" value="UPF0014_fam"/>
</dbReference>
<dbReference type="Pfam" id="PF03649">
    <property type="entry name" value="UPF0014"/>
    <property type="match status" value="1"/>
</dbReference>
<protein>
    <submittedName>
        <fullName evidence="7">Ybbm seven transmembrane helix protein</fullName>
    </submittedName>
</protein>
<dbReference type="EMBL" id="LNQE01001897">
    <property type="protein sequence ID" value="KUG02992.1"/>
    <property type="molecule type" value="Genomic_DNA"/>
</dbReference>
<comment type="similarity">
    <text evidence="2">Belongs to the UPF0014 family.</text>
</comment>
<evidence type="ECO:0000256" key="2">
    <source>
        <dbReference type="ARBA" id="ARBA00005268"/>
    </source>
</evidence>
<keyword evidence="5 6" id="KW-0472">Membrane</keyword>
<proteinExistence type="inferred from homology"/>
<evidence type="ECO:0000313" key="7">
    <source>
        <dbReference type="EMBL" id="KUG02992.1"/>
    </source>
</evidence>
<sequence length="258" mass="27929">MSNEYIQISNLQLLFSVSLVLITGLISALLKLGLFKSLAWATVRAFVQLTLIGYVLTYILELNNLVIIILILLIMCLIASREASRRIKGTPFNAQLETFLSLTASSFIVGVIVVALIISPEPWYSAQVMIPIFGMLIGNSMNAVALSLERVYSEIETNTAQVEQLLAFGATPWEAIRDHARKAITAGMMPTINSLSVVGLVSLPGMMTGQILAGMNPVSAVRYQFVVMVMIAAAVAIGCLAIIGLAYKKMFNQDQALG</sequence>
<gene>
    <name evidence="7" type="ORF">ASZ90_019604</name>
</gene>
<evidence type="ECO:0000256" key="3">
    <source>
        <dbReference type="ARBA" id="ARBA00022692"/>
    </source>
</evidence>
<evidence type="ECO:0000256" key="1">
    <source>
        <dbReference type="ARBA" id="ARBA00004141"/>
    </source>
</evidence>
<keyword evidence="3 6" id="KW-0812">Transmembrane</keyword>
<comment type="caution">
    <text evidence="7">The sequence shown here is derived from an EMBL/GenBank/DDBJ whole genome shotgun (WGS) entry which is preliminary data.</text>
</comment>
<comment type="subcellular location">
    <subcellularLocation>
        <location evidence="1">Membrane</location>
        <topology evidence="1">Multi-pass membrane protein</topology>
    </subcellularLocation>
</comment>
<reference evidence="7" key="1">
    <citation type="journal article" date="2015" name="Proc. Natl. Acad. Sci. U.S.A.">
        <title>Networks of energetic and metabolic interactions define dynamics in microbial communities.</title>
        <authorList>
            <person name="Embree M."/>
            <person name="Liu J.K."/>
            <person name="Al-Bassam M.M."/>
            <person name="Zengler K."/>
        </authorList>
    </citation>
    <scope>NUCLEOTIDE SEQUENCE</scope>
</reference>
<keyword evidence="4 6" id="KW-1133">Transmembrane helix</keyword>
<dbReference type="PANTHER" id="PTHR30028:SF0">
    <property type="entry name" value="PROTEIN ALUMINUM SENSITIVE 3"/>
    <property type="match status" value="1"/>
</dbReference>
<organism evidence="7">
    <name type="scientific">hydrocarbon metagenome</name>
    <dbReference type="NCBI Taxonomy" id="938273"/>
    <lineage>
        <taxon>unclassified sequences</taxon>
        <taxon>metagenomes</taxon>
        <taxon>ecological metagenomes</taxon>
    </lineage>
</organism>